<dbReference type="PANTHER" id="PTHR14741:SF32">
    <property type="entry name" value="TRIMETHYLGUANOSINE SYNTHASE"/>
    <property type="match status" value="1"/>
</dbReference>
<evidence type="ECO:0000313" key="9">
    <source>
        <dbReference type="Proteomes" id="UP000029725"/>
    </source>
</evidence>
<dbReference type="Pfam" id="PF09445">
    <property type="entry name" value="Methyltransf_15"/>
    <property type="match status" value="1"/>
</dbReference>
<evidence type="ECO:0000256" key="1">
    <source>
        <dbReference type="ARBA" id="ARBA00018517"/>
    </source>
</evidence>
<dbReference type="GO" id="GO:0005634">
    <property type="term" value="C:nucleus"/>
    <property type="evidence" value="ECO:0007669"/>
    <property type="project" value="TreeGrafter"/>
</dbReference>
<evidence type="ECO:0000256" key="2">
    <source>
        <dbReference type="ARBA" id="ARBA00025783"/>
    </source>
</evidence>
<sequence length="257" mass="28724">MALKRRTSCSRGALRAKCVWHVEPIEKVKPLTYTTDDYNKHLCTVLHPELAKYYKNRFSLFSLYNSGVVLDKEGWYSVTPEEIAIQQASRVMESDIVVDLCCGCGGNSIQFAQRALVTFSVDIDATRLCLARYNANIYGVAGKIQFIQSGWLDLIQAGPTRRHWADVVFMSPPWGGISYMEATEFDIHGLFDGITLVSILTSLSQVAPKVIIFLPRNSNRSCVVEAARASGAIDLEIEVNRIGKFEKGITIYLNYAI</sequence>
<proteinExistence type="inferred from homology"/>
<dbReference type="HOGENOM" id="CLU_029658_3_1_1"/>
<accession>A0A098VQA7</accession>
<dbReference type="SUPFAM" id="SSF53335">
    <property type="entry name" value="S-adenosyl-L-methionine-dependent methyltransferases"/>
    <property type="match status" value="1"/>
</dbReference>
<protein>
    <recommendedName>
        <fullName evidence="1">Trimethylguanosine synthase</fullName>
    </recommendedName>
    <alternativeName>
        <fullName evidence="7">Cap-specific guanine-N(2) methyltransferase</fullName>
    </alternativeName>
</protein>
<dbReference type="CDD" id="cd02440">
    <property type="entry name" value="AdoMet_MTases"/>
    <property type="match status" value="1"/>
</dbReference>
<dbReference type="GO" id="GO:0071164">
    <property type="term" value="F:RNA cap trimethylguanosine synthase activity"/>
    <property type="evidence" value="ECO:0007669"/>
    <property type="project" value="TreeGrafter"/>
</dbReference>
<dbReference type="Gene3D" id="3.40.50.150">
    <property type="entry name" value="Vaccinia Virus protein VP39"/>
    <property type="match status" value="1"/>
</dbReference>
<dbReference type="RefSeq" id="XP_013237411.1">
    <property type="nucleotide sequence ID" value="XM_013381957.1"/>
</dbReference>
<dbReference type="PANTHER" id="PTHR14741">
    <property type="entry name" value="S-ADENOSYLMETHIONINE-DEPENDENT METHYLTRANSFERASE RELATED"/>
    <property type="match status" value="1"/>
</dbReference>
<reference evidence="8 9" key="1">
    <citation type="submission" date="2014-04" db="EMBL/GenBank/DDBJ databases">
        <title>A new species of microsporidia sheds light on the evolution of extreme parasitism.</title>
        <authorList>
            <person name="Haag K.L."/>
            <person name="James T.Y."/>
            <person name="Larsson R."/>
            <person name="Schaer T.M."/>
            <person name="Refardt D."/>
            <person name="Pombert J.-F."/>
            <person name="Ebert D."/>
        </authorList>
    </citation>
    <scope>NUCLEOTIDE SEQUENCE [LARGE SCALE GENOMIC DNA]</scope>
    <source>
        <strain evidence="8 9">UGP3</strain>
        <tissue evidence="8">Spores</tissue>
    </source>
</reference>
<name>A0A098VQA7_9MICR</name>
<dbReference type="InterPro" id="IPR019012">
    <property type="entry name" value="RNA_cap_Gua-N2-MeTrfase"/>
</dbReference>
<evidence type="ECO:0000313" key="8">
    <source>
        <dbReference type="EMBL" id="KGG50984.1"/>
    </source>
</evidence>
<dbReference type="AlphaFoldDB" id="A0A098VQA7"/>
<comment type="caution">
    <text evidence="8">The sequence shown here is derived from an EMBL/GenBank/DDBJ whole genome shotgun (WGS) entry which is preliminary data.</text>
</comment>
<evidence type="ECO:0000256" key="3">
    <source>
        <dbReference type="ARBA" id="ARBA00047418"/>
    </source>
</evidence>
<dbReference type="VEuPathDB" id="MicrosporidiaDB:DI09_49p140"/>
<evidence type="ECO:0000256" key="4">
    <source>
        <dbReference type="ARBA" id="ARBA00048740"/>
    </source>
</evidence>
<comment type="catalytic activity">
    <reaction evidence="6">
        <text>a 5'-end (N(7)-methyl 5'-triphosphoguanosine)-ribonucleoside in snRNA + S-adenosyl-L-methionine = a 5'-end (N(2),N(7)-dimethyl 5'-triphosphoguanosine)-ribonucleoside in snRNA + S-adenosyl-L-homocysteine + H(+)</text>
        <dbReference type="Rhea" id="RHEA:78471"/>
        <dbReference type="Rhea" id="RHEA-COMP:19085"/>
        <dbReference type="Rhea" id="RHEA-COMP:19087"/>
        <dbReference type="ChEBI" id="CHEBI:15378"/>
        <dbReference type="ChEBI" id="CHEBI:57856"/>
        <dbReference type="ChEBI" id="CHEBI:59789"/>
        <dbReference type="ChEBI" id="CHEBI:156461"/>
        <dbReference type="ChEBI" id="CHEBI:172880"/>
    </reaction>
    <physiologicalReaction direction="left-to-right" evidence="6">
        <dbReference type="Rhea" id="RHEA:78472"/>
    </physiologicalReaction>
</comment>
<comment type="catalytic activity">
    <reaction evidence="4">
        <text>a 5'-end (N(7)-methyl 5'-triphosphoguanosine)-ribonucleoside in snoRNA + S-adenosyl-L-methionine = a 5'-end (N(2),N(7)-dimethyl 5'-triphosphoguanosine)-ribonucleoside in snoRNA + S-adenosyl-L-homocysteine + H(+)</text>
        <dbReference type="Rhea" id="RHEA:78475"/>
        <dbReference type="Rhea" id="RHEA-COMP:19086"/>
        <dbReference type="Rhea" id="RHEA-COMP:19088"/>
        <dbReference type="ChEBI" id="CHEBI:15378"/>
        <dbReference type="ChEBI" id="CHEBI:57856"/>
        <dbReference type="ChEBI" id="CHEBI:59789"/>
        <dbReference type="ChEBI" id="CHEBI:156461"/>
        <dbReference type="ChEBI" id="CHEBI:172880"/>
    </reaction>
    <physiologicalReaction direction="left-to-right" evidence="4">
        <dbReference type="Rhea" id="RHEA:78476"/>
    </physiologicalReaction>
</comment>
<keyword evidence="9" id="KW-1185">Reference proteome</keyword>
<comment type="catalytic activity">
    <reaction evidence="3">
        <text>a 5'-end (N(2),N(7)-dimethyl 5'-triphosphoguanosine)-ribonucleoside in snoRNA + S-adenosyl-L-methionine = a 5'-end (N(2),N(2),N(7)-trimethyl 5'-triphosphoguanosine)-ribonucleoside in snoRNA + S-adenosyl-L-homocysteine + H(+)</text>
        <dbReference type="Rhea" id="RHEA:78507"/>
        <dbReference type="Rhea" id="RHEA-COMP:19088"/>
        <dbReference type="Rhea" id="RHEA-COMP:19090"/>
        <dbReference type="ChEBI" id="CHEBI:15378"/>
        <dbReference type="ChEBI" id="CHEBI:57856"/>
        <dbReference type="ChEBI" id="CHEBI:59789"/>
        <dbReference type="ChEBI" id="CHEBI:167623"/>
        <dbReference type="ChEBI" id="CHEBI:172880"/>
    </reaction>
    <physiologicalReaction direction="left-to-right" evidence="3">
        <dbReference type="Rhea" id="RHEA:78508"/>
    </physiologicalReaction>
</comment>
<gene>
    <name evidence="8" type="ORF">DI09_49p140</name>
</gene>
<dbReference type="GeneID" id="25260127"/>
<organism evidence="8 9">
    <name type="scientific">Mitosporidium daphniae</name>
    <dbReference type="NCBI Taxonomy" id="1485682"/>
    <lineage>
        <taxon>Eukaryota</taxon>
        <taxon>Fungi</taxon>
        <taxon>Fungi incertae sedis</taxon>
        <taxon>Microsporidia</taxon>
        <taxon>Mitosporidium</taxon>
    </lineage>
</organism>
<comment type="catalytic activity">
    <reaction evidence="5">
        <text>a 5'-end (N(2),N(7)-dimethyl 5'-triphosphoguanosine)-ribonucleoside in snRNA + S-adenosyl-L-methionine = a 5'-end (N(2),N(2),N(7)-trimethyl 5'-triphosphoguanosine)-ribonucleoside in snRNA + S-adenosyl-L-homocysteine + H(+)</text>
        <dbReference type="Rhea" id="RHEA:78479"/>
        <dbReference type="Rhea" id="RHEA-COMP:19087"/>
        <dbReference type="Rhea" id="RHEA-COMP:19089"/>
        <dbReference type="ChEBI" id="CHEBI:15378"/>
        <dbReference type="ChEBI" id="CHEBI:57856"/>
        <dbReference type="ChEBI" id="CHEBI:59789"/>
        <dbReference type="ChEBI" id="CHEBI:167623"/>
        <dbReference type="ChEBI" id="CHEBI:172880"/>
    </reaction>
    <physiologicalReaction direction="left-to-right" evidence="5">
        <dbReference type="Rhea" id="RHEA:78480"/>
    </physiologicalReaction>
</comment>
<dbReference type="InterPro" id="IPR029063">
    <property type="entry name" value="SAM-dependent_MTases_sf"/>
</dbReference>
<comment type="similarity">
    <text evidence="2">Belongs to the methyltransferase superfamily. Trimethylguanosine synthase family.</text>
</comment>
<dbReference type="EMBL" id="JMKJ01000443">
    <property type="protein sequence ID" value="KGG50984.1"/>
    <property type="molecule type" value="Genomic_DNA"/>
</dbReference>
<evidence type="ECO:0000256" key="5">
    <source>
        <dbReference type="ARBA" id="ARBA00048763"/>
    </source>
</evidence>
<evidence type="ECO:0000256" key="7">
    <source>
        <dbReference type="ARBA" id="ARBA00049790"/>
    </source>
</evidence>
<dbReference type="Proteomes" id="UP000029725">
    <property type="component" value="Unassembled WGS sequence"/>
</dbReference>
<dbReference type="OrthoDB" id="194443at2759"/>
<evidence type="ECO:0000256" key="6">
    <source>
        <dbReference type="ARBA" id="ARBA00049075"/>
    </source>
</evidence>